<name>A0A0D3J049_EMIH1</name>
<dbReference type="Gene3D" id="2.130.10.10">
    <property type="entry name" value="YVTN repeat-like/Quinoprotein amine dehydrogenase"/>
    <property type="match status" value="1"/>
</dbReference>
<dbReference type="HOGENOM" id="CLU_991870_0_0_1"/>
<proteinExistence type="predicted"/>
<reference evidence="3" key="1">
    <citation type="journal article" date="2013" name="Nature">
        <title>Pan genome of the phytoplankton Emiliania underpins its global distribution.</title>
        <authorList>
            <person name="Read B.A."/>
            <person name="Kegel J."/>
            <person name="Klute M.J."/>
            <person name="Kuo A."/>
            <person name="Lefebvre S.C."/>
            <person name="Maumus F."/>
            <person name="Mayer C."/>
            <person name="Miller J."/>
            <person name="Monier A."/>
            <person name="Salamov A."/>
            <person name="Young J."/>
            <person name="Aguilar M."/>
            <person name="Claverie J.M."/>
            <person name="Frickenhaus S."/>
            <person name="Gonzalez K."/>
            <person name="Herman E.K."/>
            <person name="Lin Y.C."/>
            <person name="Napier J."/>
            <person name="Ogata H."/>
            <person name="Sarno A.F."/>
            <person name="Shmutz J."/>
            <person name="Schroeder D."/>
            <person name="de Vargas C."/>
            <person name="Verret F."/>
            <person name="von Dassow P."/>
            <person name="Valentin K."/>
            <person name="Van de Peer Y."/>
            <person name="Wheeler G."/>
            <person name="Dacks J.B."/>
            <person name="Delwiche C.F."/>
            <person name="Dyhrman S.T."/>
            <person name="Glockner G."/>
            <person name="John U."/>
            <person name="Richards T."/>
            <person name="Worden A.Z."/>
            <person name="Zhang X."/>
            <person name="Grigoriev I.V."/>
            <person name="Allen A.E."/>
            <person name="Bidle K."/>
            <person name="Borodovsky M."/>
            <person name="Bowler C."/>
            <person name="Brownlee C."/>
            <person name="Cock J.M."/>
            <person name="Elias M."/>
            <person name="Gladyshev V.N."/>
            <person name="Groth M."/>
            <person name="Guda C."/>
            <person name="Hadaegh A."/>
            <person name="Iglesias-Rodriguez M.D."/>
            <person name="Jenkins J."/>
            <person name="Jones B.M."/>
            <person name="Lawson T."/>
            <person name="Leese F."/>
            <person name="Lindquist E."/>
            <person name="Lobanov A."/>
            <person name="Lomsadze A."/>
            <person name="Malik S.B."/>
            <person name="Marsh M.E."/>
            <person name="Mackinder L."/>
            <person name="Mock T."/>
            <person name="Mueller-Roeber B."/>
            <person name="Pagarete A."/>
            <person name="Parker M."/>
            <person name="Probert I."/>
            <person name="Quesneville H."/>
            <person name="Raines C."/>
            <person name="Rensing S.A."/>
            <person name="Riano-Pachon D.M."/>
            <person name="Richier S."/>
            <person name="Rokitta S."/>
            <person name="Shiraiwa Y."/>
            <person name="Soanes D.M."/>
            <person name="van der Giezen M."/>
            <person name="Wahlund T.M."/>
            <person name="Williams B."/>
            <person name="Wilson W."/>
            <person name="Wolfe G."/>
            <person name="Wurch L.L."/>
        </authorList>
    </citation>
    <scope>NUCLEOTIDE SEQUENCE</scope>
</reference>
<reference evidence="2" key="2">
    <citation type="submission" date="2024-10" db="UniProtKB">
        <authorList>
            <consortium name="EnsemblProtists"/>
        </authorList>
    </citation>
    <scope>IDENTIFICATION</scope>
</reference>
<dbReference type="PaxDb" id="2903-EOD16884"/>
<dbReference type="AlphaFoldDB" id="A0A0D3J049"/>
<evidence type="ECO:0000313" key="2">
    <source>
        <dbReference type="EnsemblProtists" id="EOD16884"/>
    </source>
</evidence>
<dbReference type="RefSeq" id="XP_005769313.1">
    <property type="nucleotide sequence ID" value="XM_005769256.1"/>
</dbReference>
<feature type="region of interest" description="Disordered" evidence="1">
    <location>
        <begin position="15"/>
        <end position="45"/>
    </location>
</feature>
<protein>
    <submittedName>
        <fullName evidence="2">Uncharacterized protein</fullName>
    </submittedName>
</protein>
<feature type="compositionally biased region" description="Pro residues" evidence="1">
    <location>
        <begin position="35"/>
        <end position="45"/>
    </location>
</feature>
<dbReference type="KEGG" id="ehx:EMIHUDRAFT_436509"/>
<dbReference type="EnsemblProtists" id="EOD16884">
    <property type="protein sequence ID" value="EOD16884"/>
    <property type="gene ID" value="EMIHUDRAFT_436509"/>
</dbReference>
<keyword evidence="3" id="KW-1185">Reference proteome</keyword>
<evidence type="ECO:0000256" key="1">
    <source>
        <dbReference type="SAM" id="MobiDB-lite"/>
    </source>
</evidence>
<feature type="region of interest" description="Disordered" evidence="1">
    <location>
        <begin position="259"/>
        <end position="281"/>
    </location>
</feature>
<sequence length="281" mass="28535">MQSWSETAVTVYFESGGTTRPAEPAPASVSSSAAPPKPRWPPPMPSWLAAEQRVASQAASSIEQAHHSQPVSCVRLWRDEDGSLGARGQLLAVSGSWDCAVRVWRVAVGEEAGEEAAGAPADAAAALATLAVEGAERWVYDVMPVSLSGGGLAVVSAQTGGWAGEPQQLLRLWRVEPGGASRLEMLLNTEGADERAHAAAARAVGGLGLGGDPSSPLAYCHRRGVHALALAGGGGGGVDLLLSGSEELVAAWRVASATGRGAEAARAASPLAGSRLAGPRS</sequence>
<organism evidence="2 3">
    <name type="scientific">Emiliania huxleyi (strain CCMP1516)</name>
    <dbReference type="NCBI Taxonomy" id="280463"/>
    <lineage>
        <taxon>Eukaryota</taxon>
        <taxon>Haptista</taxon>
        <taxon>Haptophyta</taxon>
        <taxon>Prymnesiophyceae</taxon>
        <taxon>Isochrysidales</taxon>
        <taxon>Noelaerhabdaceae</taxon>
        <taxon>Emiliania</taxon>
    </lineage>
</organism>
<feature type="compositionally biased region" description="Low complexity" evidence="1">
    <location>
        <begin position="21"/>
        <end position="34"/>
    </location>
</feature>
<accession>A0A0D3J049</accession>
<dbReference type="InterPro" id="IPR015943">
    <property type="entry name" value="WD40/YVTN_repeat-like_dom_sf"/>
</dbReference>
<evidence type="ECO:0000313" key="3">
    <source>
        <dbReference type="Proteomes" id="UP000013827"/>
    </source>
</evidence>
<dbReference type="GeneID" id="17263044"/>
<dbReference type="Proteomes" id="UP000013827">
    <property type="component" value="Unassembled WGS sequence"/>
</dbReference>